<dbReference type="SUPFAM" id="SSF58113">
    <property type="entry name" value="Apolipoprotein A-I"/>
    <property type="match status" value="1"/>
</dbReference>
<organism evidence="2">
    <name type="scientific">Hexamita inflata</name>
    <dbReference type="NCBI Taxonomy" id="28002"/>
    <lineage>
        <taxon>Eukaryota</taxon>
        <taxon>Metamonada</taxon>
        <taxon>Diplomonadida</taxon>
        <taxon>Hexamitidae</taxon>
        <taxon>Hexamitinae</taxon>
        <taxon>Hexamita</taxon>
    </lineage>
</organism>
<accession>A0AA86NEF4</accession>
<reference evidence="6 10" key="2">
    <citation type="submission" date="2024-07" db="EMBL/GenBank/DDBJ databases">
        <authorList>
            <person name="Akdeniz Z."/>
        </authorList>
    </citation>
    <scope>NUCLEOTIDE SEQUENCE [LARGE SCALE GENOMIC DNA]</scope>
</reference>
<evidence type="ECO:0000313" key="5">
    <source>
        <dbReference type="EMBL" id="CAI9942794.1"/>
    </source>
</evidence>
<proteinExistence type="predicted"/>
<protein>
    <submittedName>
        <fullName evidence="6">Hypothetical_protein</fullName>
    </submittedName>
</protein>
<keyword evidence="1" id="KW-0175">Coiled coil</keyword>
<dbReference type="EMBL" id="CATOUU010000276">
    <property type="protein sequence ID" value="CAI9923042.1"/>
    <property type="molecule type" value="Genomic_DNA"/>
</dbReference>
<dbReference type="Proteomes" id="UP001642409">
    <property type="component" value="Unassembled WGS sequence"/>
</dbReference>
<gene>
    <name evidence="3" type="ORF">HINF_LOCUS10687</name>
    <name evidence="4" type="ORF">HINF_LOCUS16033</name>
    <name evidence="5" type="ORF">HINF_LOCUS30439</name>
    <name evidence="2" type="ORF">HINF_LOCUS5679</name>
    <name evidence="6" type="ORF">HINF_LOCUS65477</name>
    <name evidence="7" type="ORF">HINF_LOCUS69367</name>
    <name evidence="8" type="ORF">HINF_LOCUS78030</name>
    <name evidence="9" type="ORF">HINF_LOCUS78274</name>
</gene>
<evidence type="ECO:0000313" key="3">
    <source>
        <dbReference type="EMBL" id="CAI9923042.1"/>
    </source>
</evidence>
<dbReference type="EMBL" id="CAXDID020000802">
    <property type="protein sequence ID" value="CAL6114527.1"/>
    <property type="molecule type" value="Genomic_DNA"/>
</dbReference>
<dbReference type="EMBL" id="CAXDID020000431">
    <property type="protein sequence ID" value="CAL6090794.1"/>
    <property type="molecule type" value="Genomic_DNA"/>
</dbReference>
<dbReference type="EMBL" id="CATOUU010000395">
    <property type="protein sequence ID" value="CAI9928388.1"/>
    <property type="molecule type" value="Genomic_DNA"/>
</dbReference>
<keyword evidence="10" id="KW-1185">Reference proteome</keyword>
<name>A0AA86NEF4_9EUKA</name>
<dbReference type="EMBL" id="CATOUU010000147">
    <property type="protein sequence ID" value="CAI9918034.1"/>
    <property type="molecule type" value="Genomic_DNA"/>
</dbReference>
<dbReference type="Gene3D" id="1.20.120.20">
    <property type="entry name" value="Apolipoprotein"/>
    <property type="match status" value="1"/>
</dbReference>
<evidence type="ECO:0000313" key="9">
    <source>
        <dbReference type="EMBL" id="CAL6114771.1"/>
    </source>
</evidence>
<evidence type="ECO:0000313" key="2">
    <source>
        <dbReference type="EMBL" id="CAI9918034.1"/>
    </source>
</evidence>
<evidence type="ECO:0000256" key="1">
    <source>
        <dbReference type="SAM" id="Coils"/>
    </source>
</evidence>
<comment type="caution">
    <text evidence="2">The sequence shown here is derived from an EMBL/GenBank/DDBJ whole genome shotgun (WGS) entry which is preliminary data.</text>
</comment>
<evidence type="ECO:0000313" key="8">
    <source>
        <dbReference type="EMBL" id="CAL6114527.1"/>
    </source>
</evidence>
<reference evidence="2" key="1">
    <citation type="submission" date="2023-06" db="EMBL/GenBank/DDBJ databases">
        <authorList>
            <person name="Kurt Z."/>
        </authorList>
    </citation>
    <scope>NUCLEOTIDE SEQUENCE</scope>
</reference>
<dbReference type="EMBL" id="CAXDID020000826">
    <property type="protein sequence ID" value="CAL6114771.1"/>
    <property type="molecule type" value="Genomic_DNA"/>
</dbReference>
<evidence type="ECO:0000313" key="7">
    <source>
        <dbReference type="EMBL" id="CAL6097933.1"/>
    </source>
</evidence>
<dbReference type="AlphaFoldDB" id="A0AA86NEF4"/>
<dbReference type="EMBL" id="CATOUU010000707">
    <property type="protein sequence ID" value="CAI9942794.1"/>
    <property type="molecule type" value="Genomic_DNA"/>
</dbReference>
<dbReference type="EMBL" id="CAXDID020000504">
    <property type="protein sequence ID" value="CAL6097933.1"/>
    <property type="molecule type" value="Genomic_DNA"/>
</dbReference>
<sequence length="159" mass="18281">MAFNPFAAKPQVDHSKIIRHFNIDFRDIKESKDSIAADMEDFMKEIMEAKKNLTEMMADTTQKINRRVIQDYSIFAEEIRGNYEEFKQDIEQFQVGVDETIKKVGPSVEKMTKEEARKYQALTEMVGTGKKFLKRMEGIHGEIVAVEKKLATIEAGVAK</sequence>
<evidence type="ECO:0000313" key="6">
    <source>
        <dbReference type="EMBL" id="CAL6090794.1"/>
    </source>
</evidence>
<evidence type="ECO:0000313" key="10">
    <source>
        <dbReference type="Proteomes" id="UP001642409"/>
    </source>
</evidence>
<feature type="coiled-coil region" evidence="1">
    <location>
        <begin position="32"/>
        <end position="63"/>
    </location>
</feature>
<evidence type="ECO:0000313" key="4">
    <source>
        <dbReference type="EMBL" id="CAI9928388.1"/>
    </source>
</evidence>